<dbReference type="Pfam" id="PF00990">
    <property type="entry name" value="GGDEF"/>
    <property type="match status" value="1"/>
</dbReference>
<evidence type="ECO:0000313" key="3">
    <source>
        <dbReference type="EMBL" id="MBC3796003.1"/>
    </source>
</evidence>
<keyword evidence="1" id="KW-1133">Transmembrane helix</keyword>
<feature type="transmembrane region" description="Helical" evidence="1">
    <location>
        <begin position="64"/>
        <end position="81"/>
    </location>
</feature>
<dbReference type="RefSeq" id="WP_148602656.1">
    <property type="nucleotide sequence ID" value="NZ_RXYB01000003.1"/>
</dbReference>
<sequence length="267" mass="30431">MSVDQYVTTNINPFLVVCTVLALFIIKRPTAAIIQYSIALVAFFVLMAIFQIEPAILATNQLNGLTFVAIGLCIALLYWHSERSAILQQRKITEQQHKLEEIAYYDNLTGLINRWKWLQYVDIELEKNQLPGKESCILLLDIDFFKRVNDQYGHLVGDQILKQLAQILKNEVGSQGDAARWGGEEFIILLPGMSLSKSIEIGEQIRQCIAKTPFYIKNYQIHITVSLGATLLENHGDFMYAYKHADQALYMAKDNGRNRLEYVVDLA</sequence>
<organism evidence="3 4">
    <name type="scientific">Acetobacterium tundrae</name>
    <dbReference type="NCBI Taxonomy" id="132932"/>
    <lineage>
        <taxon>Bacteria</taxon>
        <taxon>Bacillati</taxon>
        <taxon>Bacillota</taxon>
        <taxon>Clostridia</taxon>
        <taxon>Eubacteriales</taxon>
        <taxon>Eubacteriaceae</taxon>
        <taxon>Acetobacterium</taxon>
    </lineage>
</organism>
<feature type="transmembrane region" description="Helical" evidence="1">
    <location>
        <begin position="6"/>
        <end position="26"/>
    </location>
</feature>
<dbReference type="InterPro" id="IPR000160">
    <property type="entry name" value="GGDEF_dom"/>
</dbReference>
<proteinExistence type="predicted"/>
<comment type="caution">
    <text evidence="3">The sequence shown here is derived from an EMBL/GenBank/DDBJ whole genome shotgun (WGS) entry which is preliminary data.</text>
</comment>
<evidence type="ECO:0000256" key="1">
    <source>
        <dbReference type="SAM" id="Phobius"/>
    </source>
</evidence>
<dbReference type="PANTHER" id="PTHR45138">
    <property type="entry name" value="REGULATORY COMPONENTS OF SENSORY TRANSDUCTION SYSTEM"/>
    <property type="match status" value="1"/>
</dbReference>
<dbReference type="InterPro" id="IPR043128">
    <property type="entry name" value="Rev_trsase/Diguanyl_cyclase"/>
</dbReference>
<dbReference type="SMART" id="SM00267">
    <property type="entry name" value="GGDEF"/>
    <property type="match status" value="1"/>
</dbReference>
<dbReference type="NCBIfam" id="TIGR00254">
    <property type="entry name" value="GGDEF"/>
    <property type="match status" value="1"/>
</dbReference>
<dbReference type="EMBL" id="WJBB01000002">
    <property type="protein sequence ID" value="MBC3796003.1"/>
    <property type="molecule type" value="Genomic_DNA"/>
</dbReference>
<dbReference type="Gene3D" id="3.30.70.270">
    <property type="match status" value="1"/>
</dbReference>
<name>A0ABR6WI89_9FIRM</name>
<reference evidence="3 4" key="1">
    <citation type="journal article" date="2020" name="mSystems">
        <title>Defining Genomic and Predicted Metabolic Features of the Acetobacterium Genus.</title>
        <authorList>
            <person name="Ross D.E."/>
            <person name="Marshall C.W."/>
            <person name="Gulliver D."/>
            <person name="May H.D."/>
            <person name="Norman R.S."/>
        </authorList>
    </citation>
    <scope>NUCLEOTIDE SEQUENCE [LARGE SCALE GENOMIC DNA]</scope>
    <source>
        <strain evidence="3 4">DSM 9173</strain>
    </source>
</reference>
<keyword evidence="1" id="KW-0472">Membrane</keyword>
<accession>A0ABR6WI89</accession>
<keyword evidence="4" id="KW-1185">Reference proteome</keyword>
<dbReference type="Proteomes" id="UP000653358">
    <property type="component" value="Unassembled WGS sequence"/>
</dbReference>
<feature type="domain" description="GGDEF" evidence="2">
    <location>
        <begin position="133"/>
        <end position="265"/>
    </location>
</feature>
<evidence type="ECO:0000313" key="4">
    <source>
        <dbReference type="Proteomes" id="UP000653358"/>
    </source>
</evidence>
<dbReference type="InterPro" id="IPR050469">
    <property type="entry name" value="Diguanylate_Cyclase"/>
</dbReference>
<keyword evidence="1" id="KW-0812">Transmembrane</keyword>
<dbReference type="PROSITE" id="PS50887">
    <property type="entry name" value="GGDEF"/>
    <property type="match status" value="1"/>
</dbReference>
<dbReference type="InterPro" id="IPR029787">
    <property type="entry name" value="Nucleotide_cyclase"/>
</dbReference>
<dbReference type="PANTHER" id="PTHR45138:SF9">
    <property type="entry name" value="DIGUANYLATE CYCLASE DGCM-RELATED"/>
    <property type="match status" value="1"/>
</dbReference>
<dbReference type="SUPFAM" id="SSF55073">
    <property type="entry name" value="Nucleotide cyclase"/>
    <property type="match status" value="1"/>
</dbReference>
<feature type="transmembrane region" description="Helical" evidence="1">
    <location>
        <begin position="33"/>
        <end position="52"/>
    </location>
</feature>
<dbReference type="CDD" id="cd01949">
    <property type="entry name" value="GGDEF"/>
    <property type="match status" value="1"/>
</dbReference>
<evidence type="ECO:0000259" key="2">
    <source>
        <dbReference type="PROSITE" id="PS50887"/>
    </source>
</evidence>
<protein>
    <submittedName>
        <fullName evidence="3">Diguanylate cyclase</fullName>
    </submittedName>
</protein>
<gene>
    <name evidence="3" type="ORF">GH807_02915</name>
</gene>